<dbReference type="Proteomes" id="UP000187203">
    <property type="component" value="Unassembled WGS sequence"/>
</dbReference>
<organism evidence="1 2">
    <name type="scientific">Corchorus olitorius</name>
    <dbReference type="NCBI Taxonomy" id="93759"/>
    <lineage>
        <taxon>Eukaryota</taxon>
        <taxon>Viridiplantae</taxon>
        <taxon>Streptophyta</taxon>
        <taxon>Embryophyta</taxon>
        <taxon>Tracheophyta</taxon>
        <taxon>Spermatophyta</taxon>
        <taxon>Magnoliopsida</taxon>
        <taxon>eudicotyledons</taxon>
        <taxon>Gunneridae</taxon>
        <taxon>Pentapetalae</taxon>
        <taxon>rosids</taxon>
        <taxon>malvids</taxon>
        <taxon>Malvales</taxon>
        <taxon>Malvaceae</taxon>
        <taxon>Grewioideae</taxon>
        <taxon>Apeibeae</taxon>
        <taxon>Corchorus</taxon>
    </lineage>
</organism>
<name>A0A1R3KK02_9ROSI</name>
<reference evidence="2" key="1">
    <citation type="submission" date="2013-09" db="EMBL/GenBank/DDBJ databases">
        <title>Corchorus olitorius genome sequencing.</title>
        <authorList>
            <person name="Alam M."/>
            <person name="Haque M.S."/>
            <person name="Islam M.S."/>
            <person name="Emdad E.M."/>
            <person name="Islam M.M."/>
            <person name="Ahmed B."/>
            <person name="Halim A."/>
            <person name="Hossen Q.M.M."/>
            <person name="Hossain M.Z."/>
            <person name="Ahmed R."/>
            <person name="Khan M.M."/>
            <person name="Islam R."/>
            <person name="Rashid M.M."/>
            <person name="Khan S.A."/>
            <person name="Rahman M.S."/>
            <person name="Alam M."/>
            <person name="Yahiya A.S."/>
            <person name="Khan M.S."/>
            <person name="Azam M.S."/>
            <person name="Haque T."/>
            <person name="Lashkar M.Z.H."/>
            <person name="Akhand A.I."/>
            <person name="Morshed G."/>
            <person name="Roy S."/>
            <person name="Uddin K.S."/>
            <person name="Rabeya T."/>
            <person name="Hossain A.S."/>
            <person name="Chowdhury A."/>
            <person name="Snigdha A.R."/>
            <person name="Mortoza M.S."/>
            <person name="Matin S.A."/>
            <person name="Hoque S.M.E."/>
            <person name="Islam M.K."/>
            <person name="Roy D.K."/>
            <person name="Haider R."/>
            <person name="Moosa M.M."/>
            <person name="Elias S.M."/>
            <person name="Hasan A.M."/>
            <person name="Jahan S."/>
            <person name="Shafiuddin M."/>
            <person name="Mahmood N."/>
            <person name="Shommy N.S."/>
        </authorList>
    </citation>
    <scope>NUCLEOTIDE SEQUENCE [LARGE SCALE GENOMIC DNA]</scope>
    <source>
        <strain evidence="2">cv. O-4</strain>
    </source>
</reference>
<proteinExistence type="predicted"/>
<comment type="caution">
    <text evidence="1">The sequence shown here is derived from an EMBL/GenBank/DDBJ whole genome shotgun (WGS) entry which is preliminary data.</text>
</comment>
<sequence length="69" mass="7638">MLINTNTTYYFPAAFSLPSAAGNRTHVAPLRRNSGELQIEPKIRGWVRLVASFTDPPLVLPKSHGNTFV</sequence>
<evidence type="ECO:0000313" key="2">
    <source>
        <dbReference type="Proteomes" id="UP000187203"/>
    </source>
</evidence>
<keyword evidence="2" id="KW-1185">Reference proteome</keyword>
<dbReference type="AlphaFoldDB" id="A0A1R3KK02"/>
<accession>A0A1R3KK02</accession>
<protein>
    <submittedName>
        <fullName evidence="1">Uncharacterized protein</fullName>
    </submittedName>
</protein>
<dbReference type="EMBL" id="AWUE01013248">
    <property type="protein sequence ID" value="OMP07416.1"/>
    <property type="molecule type" value="Genomic_DNA"/>
</dbReference>
<gene>
    <name evidence="1" type="ORF">COLO4_07362</name>
</gene>
<evidence type="ECO:0000313" key="1">
    <source>
        <dbReference type="EMBL" id="OMP07416.1"/>
    </source>
</evidence>